<dbReference type="SUPFAM" id="SSF53067">
    <property type="entry name" value="Actin-like ATPase domain"/>
    <property type="match status" value="2"/>
</dbReference>
<dbReference type="InterPro" id="IPR043129">
    <property type="entry name" value="ATPase_NBD"/>
</dbReference>
<dbReference type="InterPro" id="IPR052519">
    <property type="entry name" value="Euk-type_GlcNAc_Kinase"/>
</dbReference>
<accession>A0ABY5SAH9</accession>
<dbReference type="RefSeq" id="WP_258385624.1">
    <property type="nucleotide sequence ID" value="NZ_CP091430.1"/>
</dbReference>
<proteinExistence type="predicted"/>
<keyword evidence="3" id="KW-1185">Reference proteome</keyword>
<dbReference type="Gene3D" id="3.30.420.40">
    <property type="match status" value="2"/>
</dbReference>
<evidence type="ECO:0000313" key="2">
    <source>
        <dbReference type="EMBL" id="UVI29535.1"/>
    </source>
</evidence>
<feature type="domain" description="ATPase BadF/BadG/BcrA/BcrD type" evidence="1">
    <location>
        <begin position="4"/>
        <end position="301"/>
    </location>
</feature>
<dbReference type="InterPro" id="IPR002731">
    <property type="entry name" value="ATPase_BadF"/>
</dbReference>
<dbReference type="PANTHER" id="PTHR43190:SF3">
    <property type="entry name" value="N-ACETYL-D-GLUCOSAMINE KINASE"/>
    <property type="match status" value="1"/>
</dbReference>
<dbReference type="Pfam" id="PF01869">
    <property type="entry name" value="BcrAD_BadFG"/>
    <property type="match status" value="1"/>
</dbReference>
<dbReference type="PANTHER" id="PTHR43190">
    <property type="entry name" value="N-ACETYL-D-GLUCOSAMINE KINASE"/>
    <property type="match status" value="1"/>
</dbReference>
<dbReference type="CDD" id="cd24007">
    <property type="entry name" value="ASKHA_NBD_eukNAGK-like"/>
    <property type="match status" value="1"/>
</dbReference>
<dbReference type="EMBL" id="CP091430">
    <property type="protein sequence ID" value="UVI29535.1"/>
    <property type="molecule type" value="Genomic_DNA"/>
</dbReference>
<dbReference type="Proteomes" id="UP001057877">
    <property type="component" value="Chromosome"/>
</dbReference>
<evidence type="ECO:0000313" key="3">
    <source>
        <dbReference type="Proteomes" id="UP001057877"/>
    </source>
</evidence>
<protein>
    <recommendedName>
        <fullName evidence="1">ATPase BadF/BadG/BcrA/BcrD type domain-containing protein</fullName>
    </recommendedName>
</protein>
<evidence type="ECO:0000259" key="1">
    <source>
        <dbReference type="Pfam" id="PF01869"/>
    </source>
</evidence>
<sequence length="324" mass="34964">MYLLGIDGGQTSTKSCLYDQDTGACLLASGPPIDHMLTLNGQIKAKQGIQQSLQKLLKKAVLTKKVELAFLSISGVHKEHEEMIKSWVRECIHVDRFFIEGDVKANLAGASGGKNDGVLIVAGGGSIGYYSDGENELVAGGYGHILGDEGSAYWIGLQAIKASIRYSDGRGPVTVLHDSILDHFRETSFWGVKKQIHADKIQRSDMSDLAVIVERAANDGDAIAQLVLKEAGAELAQLAISVLQQMADLQSAPAVRKVYPTGGVFQSTHWVRRSLSDSLRAYDPLAEVYSPQYSPVIGTLILSAQALGRTINLDSIEQSDVVRL</sequence>
<name>A0ABY5SAH9_9BACL</name>
<reference evidence="2" key="1">
    <citation type="submission" date="2022-01" db="EMBL/GenBank/DDBJ databases">
        <title>Paenibacillus spongiae sp. nov., isolated from marine sponge.</title>
        <authorList>
            <person name="Li Z."/>
            <person name="Zhang M."/>
        </authorList>
    </citation>
    <scope>NUCLEOTIDE SEQUENCE</scope>
    <source>
        <strain evidence="2">PHS-Z3</strain>
    </source>
</reference>
<gene>
    <name evidence="2" type="ORF">L1F29_29640</name>
</gene>
<organism evidence="2 3">
    <name type="scientific">Paenibacillus spongiae</name>
    <dbReference type="NCBI Taxonomy" id="2909671"/>
    <lineage>
        <taxon>Bacteria</taxon>
        <taxon>Bacillati</taxon>
        <taxon>Bacillota</taxon>
        <taxon>Bacilli</taxon>
        <taxon>Bacillales</taxon>
        <taxon>Paenibacillaceae</taxon>
        <taxon>Paenibacillus</taxon>
    </lineage>
</organism>